<sequence length="282" mass="32759">IKIEQEETKMSKLKENYTNVAKDLEDVTKKLAEYKSQISVNGKLYLEGQKAHIAVQRKIRQIKIECNIILKECKMEDISIPMSETHYKLEESVFTSSSSSNIESSGDCEILTKIDFSQFPKEICNFTNEKLRDVALQLIEKITKIENEFDDLVNLKVDEKIDIIKQRMQKINTNLRNYRNKYDEIKMQFESVKVKRYKSFSDCLERVTAEIDFIYKNLVNNTSAQAIILPDNPEEPYAGNIIYNCIAPHKGFQPLQYLSDGEKSMASLALLFAIQRYILILR</sequence>
<dbReference type="Proteomes" id="UP000669903">
    <property type="component" value="Unassembled WGS sequence"/>
</dbReference>
<feature type="non-terminal residue" evidence="6">
    <location>
        <position position="1"/>
    </location>
</feature>
<gene>
    <name evidence="6" type="primary">Smc1a_2</name>
    <name evidence="6" type="ORF">G6Z76_0000110</name>
</gene>
<evidence type="ECO:0000256" key="5">
    <source>
        <dbReference type="SAM" id="Coils"/>
    </source>
</evidence>
<feature type="non-terminal residue" evidence="6">
    <location>
        <position position="282"/>
    </location>
</feature>
<reference evidence="6" key="1">
    <citation type="submission" date="2020-03" db="EMBL/GenBank/DDBJ databases">
        <title>Relaxed selection underlies rapid genomic changes in the transitions from sociality to social parasitism in ants.</title>
        <authorList>
            <person name="Bi X."/>
        </authorList>
    </citation>
    <scope>NUCLEOTIDE SEQUENCE</scope>
    <source>
        <strain evidence="6">BGI-DK2014a</strain>
        <tissue evidence="6">Whole body</tissue>
    </source>
</reference>
<organism evidence="6 7">
    <name type="scientific">Acromyrmex charruanus</name>
    <dbReference type="NCBI Taxonomy" id="2715315"/>
    <lineage>
        <taxon>Eukaryota</taxon>
        <taxon>Metazoa</taxon>
        <taxon>Ecdysozoa</taxon>
        <taxon>Arthropoda</taxon>
        <taxon>Hexapoda</taxon>
        <taxon>Insecta</taxon>
        <taxon>Pterygota</taxon>
        <taxon>Neoptera</taxon>
        <taxon>Endopterygota</taxon>
        <taxon>Hymenoptera</taxon>
        <taxon>Apocrita</taxon>
        <taxon>Aculeata</taxon>
        <taxon>Formicoidea</taxon>
        <taxon>Formicidae</taxon>
        <taxon>Myrmicinae</taxon>
        <taxon>Acromyrmex</taxon>
    </lineage>
</organism>
<keyword evidence="7" id="KW-1185">Reference proteome</keyword>
<keyword evidence="3" id="KW-0539">Nucleus</keyword>
<evidence type="ECO:0000256" key="2">
    <source>
        <dbReference type="ARBA" id="ARBA00022776"/>
    </source>
</evidence>
<dbReference type="AlphaFoldDB" id="A0A836GJS6"/>
<evidence type="ECO:0000256" key="4">
    <source>
        <dbReference type="ARBA" id="ARBA00023306"/>
    </source>
</evidence>
<protein>
    <submittedName>
        <fullName evidence="6">SMC1A protein</fullName>
    </submittedName>
</protein>
<dbReference type="PANTHER" id="PTHR18937">
    <property type="entry name" value="STRUCTURAL MAINTENANCE OF CHROMOSOMES SMC FAMILY MEMBER"/>
    <property type="match status" value="1"/>
</dbReference>
<dbReference type="Gene3D" id="3.40.50.300">
    <property type="entry name" value="P-loop containing nucleotide triphosphate hydrolases"/>
    <property type="match status" value="1"/>
</dbReference>
<evidence type="ECO:0000313" key="7">
    <source>
        <dbReference type="Proteomes" id="UP000669903"/>
    </source>
</evidence>
<keyword evidence="4" id="KW-0131">Cell cycle</keyword>
<dbReference type="EMBL" id="JAANIC010002580">
    <property type="protein sequence ID" value="KAG5344570.1"/>
    <property type="molecule type" value="Genomic_DNA"/>
</dbReference>
<dbReference type="InterPro" id="IPR027417">
    <property type="entry name" value="P-loop_NTPase"/>
</dbReference>
<comment type="caution">
    <text evidence="6">The sequence shown here is derived from an EMBL/GenBank/DDBJ whole genome shotgun (WGS) entry which is preliminary data.</text>
</comment>
<keyword evidence="5" id="KW-0175">Coiled coil</keyword>
<evidence type="ECO:0000313" key="6">
    <source>
        <dbReference type="EMBL" id="KAG5344570.1"/>
    </source>
</evidence>
<dbReference type="GO" id="GO:0003677">
    <property type="term" value="F:DNA binding"/>
    <property type="evidence" value="ECO:0007669"/>
    <property type="project" value="TreeGrafter"/>
</dbReference>
<keyword evidence="1" id="KW-0132">Cell division</keyword>
<dbReference type="SUPFAM" id="SSF52540">
    <property type="entry name" value="P-loop containing nucleoside triphosphate hydrolases"/>
    <property type="match status" value="1"/>
</dbReference>
<dbReference type="GO" id="GO:0007062">
    <property type="term" value="P:sister chromatid cohesion"/>
    <property type="evidence" value="ECO:0007669"/>
    <property type="project" value="TreeGrafter"/>
</dbReference>
<proteinExistence type="predicted"/>
<evidence type="ECO:0000256" key="1">
    <source>
        <dbReference type="ARBA" id="ARBA00022618"/>
    </source>
</evidence>
<keyword evidence="2" id="KW-0498">Mitosis</keyword>
<evidence type="ECO:0000256" key="3">
    <source>
        <dbReference type="ARBA" id="ARBA00023242"/>
    </source>
</evidence>
<dbReference type="GO" id="GO:0008278">
    <property type="term" value="C:cohesin complex"/>
    <property type="evidence" value="ECO:0007669"/>
    <property type="project" value="TreeGrafter"/>
</dbReference>
<accession>A0A836GJS6</accession>
<feature type="coiled-coil region" evidence="5">
    <location>
        <begin position="3"/>
        <end position="37"/>
    </location>
</feature>
<dbReference type="GO" id="GO:0051301">
    <property type="term" value="P:cell division"/>
    <property type="evidence" value="ECO:0007669"/>
    <property type="project" value="UniProtKB-KW"/>
</dbReference>
<dbReference type="PANTHER" id="PTHR18937:SF12">
    <property type="entry name" value="STRUCTURAL MAINTENANCE OF CHROMOSOMES PROTEIN"/>
    <property type="match status" value="1"/>
</dbReference>
<feature type="coiled-coil region" evidence="5">
    <location>
        <begin position="128"/>
        <end position="195"/>
    </location>
</feature>
<dbReference type="GO" id="GO:0005634">
    <property type="term" value="C:nucleus"/>
    <property type="evidence" value="ECO:0007669"/>
    <property type="project" value="TreeGrafter"/>
</dbReference>
<name>A0A836GJS6_9HYME</name>